<sequence length="67" mass="7534">MLLPPRPITRLIAFSGTDTFLDLNGEFNYFLTTSFQPSSLLPPCFGLVEDTIEFLPAHEPEFESPSQ</sequence>
<dbReference type="Proteomes" id="UP000027135">
    <property type="component" value="Unassembled WGS sequence"/>
</dbReference>
<gene>
    <name evidence="1" type="ORF">L798_04183</name>
</gene>
<evidence type="ECO:0000313" key="1">
    <source>
        <dbReference type="EMBL" id="KDR06505.1"/>
    </source>
</evidence>
<dbReference type="AlphaFoldDB" id="A0A067QHZ1"/>
<evidence type="ECO:0000313" key="2">
    <source>
        <dbReference type="Proteomes" id="UP000027135"/>
    </source>
</evidence>
<proteinExistence type="predicted"/>
<organism evidence="1 2">
    <name type="scientific">Zootermopsis nevadensis</name>
    <name type="common">Dampwood termite</name>
    <dbReference type="NCBI Taxonomy" id="136037"/>
    <lineage>
        <taxon>Eukaryota</taxon>
        <taxon>Metazoa</taxon>
        <taxon>Ecdysozoa</taxon>
        <taxon>Arthropoda</taxon>
        <taxon>Hexapoda</taxon>
        <taxon>Insecta</taxon>
        <taxon>Pterygota</taxon>
        <taxon>Neoptera</taxon>
        <taxon>Polyneoptera</taxon>
        <taxon>Dictyoptera</taxon>
        <taxon>Blattodea</taxon>
        <taxon>Blattoidea</taxon>
        <taxon>Termitoidae</taxon>
        <taxon>Termopsidae</taxon>
        <taxon>Zootermopsis</taxon>
    </lineage>
</organism>
<accession>A0A067QHZ1</accession>
<reference evidence="1 2" key="1">
    <citation type="journal article" date="2014" name="Nat. Commun.">
        <title>Molecular traces of alternative social organization in a termite genome.</title>
        <authorList>
            <person name="Terrapon N."/>
            <person name="Li C."/>
            <person name="Robertson H.M."/>
            <person name="Ji L."/>
            <person name="Meng X."/>
            <person name="Booth W."/>
            <person name="Chen Z."/>
            <person name="Childers C.P."/>
            <person name="Glastad K.M."/>
            <person name="Gokhale K."/>
            <person name="Gowin J."/>
            <person name="Gronenberg W."/>
            <person name="Hermansen R.A."/>
            <person name="Hu H."/>
            <person name="Hunt B.G."/>
            <person name="Huylmans A.K."/>
            <person name="Khalil S.M."/>
            <person name="Mitchell R.D."/>
            <person name="Munoz-Torres M.C."/>
            <person name="Mustard J.A."/>
            <person name="Pan H."/>
            <person name="Reese J.T."/>
            <person name="Scharf M.E."/>
            <person name="Sun F."/>
            <person name="Vogel H."/>
            <person name="Xiao J."/>
            <person name="Yang W."/>
            <person name="Yang Z."/>
            <person name="Yang Z."/>
            <person name="Zhou J."/>
            <person name="Zhu J."/>
            <person name="Brent C.S."/>
            <person name="Elsik C.G."/>
            <person name="Goodisman M.A."/>
            <person name="Liberles D.A."/>
            <person name="Roe R.M."/>
            <person name="Vargo E.L."/>
            <person name="Vilcinskas A."/>
            <person name="Wang J."/>
            <person name="Bornberg-Bauer E."/>
            <person name="Korb J."/>
            <person name="Zhang G."/>
            <person name="Liebig J."/>
        </authorList>
    </citation>
    <scope>NUCLEOTIDE SEQUENCE [LARGE SCALE GENOMIC DNA]</scope>
    <source>
        <tissue evidence="1">Whole organism</tissue>
    </source>
</reference>
<dbReference type="InParanoid" id="A0A067QHZ1"/>
<name>A0A067QHZ1_ZOONE</name>
<protein>
    <submittedName>
        <fullName evidence="1">Uncharacterized protein</fullName>
    </submittedName>
</protein>
<dbReference type="EMBL" id="KK853582">
    <property type="protein sequence ID" value="KDR06505.1"/>
    <property type="molecule type" value="Genomic_DNA"/>
</dbReference>
<keyword evidence="2" id="KW-1185">Reference proteome</keyword>